<feature type="domain" description="Neurotransmitter-gated ion-channel transmembrane" evidence="2">
    <location>
        <begin position="40"/>
        <end position="151"/>
    </location>
</feature>
<dbReference type="InterPro" id="IPR038050">
    <property type="entry name" value="Neuro_actylchol_rec"/>
</dbReference>
<evidence type="ECO:0000256" key="1">
    <source>
        <dbReference type="SAM" id="Phobius"/>
    </source>
</evidence>
<dbReference type="GO" id="GO:0016020">
    <property type="term" value="C:membrane"/>
    <property type="evidence" value="ECO:0007669"/>
    <property type="project" value="InterPro"/>
</dbReference>
<dbReference type="InterPro" id="IPR006028">
    <property type="entry name" value="GABAA/Glycine_rcpt"/>
</dbReference>
<dbReference type="GO" id="GO:0005230">
    <property type="term" value="F:extracellular ligand-gated monoatomic ion channel activity"/>
    <property type="evidence" value="ECO:0007669"/>
    <property type="project" value="UniProtKB-ARBA"/>
</dbReference>
<feature type="transmembrane region" description="Helical" evidence="1">
    <location>
        <begin position="66"/>
        <end position="83"/>
    </location>
</feature>
<dbReference type="FunFam" id="1.20.58.390:FF:000076">
    <property type="entry name" value="Glutamate-gated chloride channel, putative"/>
    <property type="match status" value="1"/>
</dbReference>
<protein>
    <submittedName>
        <fullName evidence="3">Neurotransmitter-gated ion-channel transmembrane region domain-containing protein</fullName>
    </submittedName>
</protein>
<dbReference type="InterPro" id="IPR006029">
    <property type="entry name" value="Neurotrans-gated_channel_TM"/>
</dbReference>
<dbReference type="Proteomes" id="UP001201812">
    <property type="component" value="Unassembled WGS sequence"/>
</dbReference>
<keyword evidence="1" id="KW-1133">Transmembrane helix</keyword>
<dbReference type="PRINTS" id="PR00253">
    <property type="entry name" value="GABAARECEPTR"/>
</dbReference>
<gene>
    <name evidence="3" type="ORF">DdX_05352</name>
</gene>
<feature type="transmembrane region" description="Helical" evidence="1">
    <location>
        <begin position="21"/>
        <end position="54"/>
    </location>
</feature>
<dbReference type="PANTHER" id="PTHR18945">
    <property type="entry name" value="NEUROTRANSMITTER GATED ION CHANNEL"/>
    <property type="match status" value="1"/>
</dbReference>
<evidence type="ECO:0000313" key="4">
    <source>
        <dbReference type="Proteomes" id="UP001201812"/>
    </source>
</evidence>
<dbReference type="GO" id="GO:0004888">
    <property type="term" value="F:transmembrane signaling receptor activity"/>
    <property type="evidence" value="ECO:0007669"/>
    <property type="project" value="InterPro"/>
</dbReference>
<proteinExistence type="predicted"/>
<feature type="transmembrane region" description="Helical" evidence="1">
    <location>
        <begin position="95"/>
        <end position="116"/>
    </location>
</feature>
<dbReference type="EMBL" id="JAKKPZ010000006">
    <property type="protein sequence ID" value="KAI1719985.1"/>
    <property type="molecule type" value="Genomic_DNA"/>
</dbReference>
<dbReference type="Gene3D" id="1.20.58.390">
    <property type="entry name" value="Neurotransmitter-gated ion-channel transmembrane domain"/>
    <property type="match status" value="1"/>
</dbReference>
<reference evidence="3" key="1">
    <citation type="submission" date="2022-01" db="EMBL/GenBank/DDBJ databases">
        <title>Genome Sequence Resource for Two Populations of Ditylenchus destructor, the Migratory Endoparasitic Phytonematode.</title>
        <authorList>
            <person name="Zhang H."/>
            <person name="Lin R."/>
            <person name="Xie B."/>
        </authorList>
    </citation>
    <scope>NUCLEOTIDE SEQUENCE</scope>
    <source>
        <strain evidence="3">BazhouSP</strain>
    </source>
</reference>
<dbReference type="InterPro" id="IPR006201">
    <property type="entry name" value="Neur_channel"/>
</dbReference>
<dbReference type="InterPro" id="IPR036719">
    <property type="entry name" value="Neuro-gated_channel_TM_sf"/>
</dbReference>
<sequence>MPQEITPAFMVCEHFHSTLRLLISVCFVFARASGFCFLQLIIPSTAVVITSWVALWMESETEFQDMISIILAITFLIFSYNEMMPRVSYLKALDIWLAVCFMIVFLSLIKLAMVKYMRQRLKMERRDSPMMAELVPVICTPTVEMEDVEEEATHPTTLCNGQVESGGLKLPRTCTATSLRMNGVRGNGSAIRDGRFARLIVSNLADVTVALGSFENGYIDKKRCPLKQTGLKAMIFFFGFVIFALFYFLIYPNLHLTSVDPACLKENAEWFAQIT</sequence>
<evidence type="ECO:0000313" key="3">
    <source>
        <dbReference type="EMBL" id="KAI1719985.1"/>
    </source>
</evidence>
<organism evidence="3 4">
    <name type="scientific">Ditylenchus destructor</name>
    <dbReference type="NCBI Taxonomy" id="166010"/>
    <lineage>
        <taxon>Eukaryota</taxon>
        <taxon>Metazoa</taxon>
        <taxon>Ecdysozoa</taxon>
        <taxon>Nematoda</taxon>
        <taxon>Chromadorea</taxon>
        <taxon>Rhabditida</taxon>
        <taxon>Tylenchina</taxon>
        <taxon>Tylenchomorpha</taxon>
        <taxon>Sphaerularioidea</taxon>
        <taxon>Anguinidae</taxon>
        <taxon>Anguininae</taxon>
        <taxon>Ditylenchus</taxon>
    </lineage>
</organism>
<dbReference type="AlphaFoldDB" id="A0AAD4NC31"/>
<dbReference type="Pfam" id="PF02932">
    <property type="entry name" value="Neur_chan_memb"/>
    <property type="match status" value="1"/>
</dbReference>
<feature type="transmembrane region" description="Helical" evidence="1">
    <location>
        <begin position="231"/>
        <end position="250"/>
    </location>
</feature>
<comment type="caution">
    <text evidence="3">The sequence shown here is derived from an EMBL/GenBank/DDBJ whole genome shotgun (WGS) entry which is preliminary data.</text>
</comment>
<keyword evidence="1" id="KW-0472">Membrane</keyword>
<dbReference type="SUPFAM" id="SSF90112">
    <property type="entry name" value="Neurotransmitter-gated ion-channel transmembrane pore"/>
    <property type="match status" value="1"/>
</dbReference>
<accession>A0AAD4NC31</accession>
<evidence type="ECO:0000259" key="2">
    <source>
        <dbReference type="Pfam" id="PF02932"/>
    </source>
</evidence>
<name>A0AAD4NC31_9BILA</name>
<keyword evidence="1 3" id="KW-0812">Transmembrane</keyword>
<keyword evidence="4" id="KW-1185">Reference proteome</keyword>